<evidence type="ECO:0000313" key="2">
    <source>
        <dbReference type="EMBL" id="MDE8654730.1"/>
    </source>
</evidence>
<dbReference type="InterPro" id="IPR002559">
    <property type="entry name" value="Transposase_11"/>
</dbReference>
<reference evidence="2 3" key="1">
    <citation type="submission" date="2023-03" db="EMBL/GenBank/DDBJ databases">
        <title>NovoSphingobium album sp. nov. isolated from polycyclic aromatic hydrocarbons- and heavy-metal polluted soil.</title>
        <authorList>
            <person name="Liu Z."/>
            <person name="Wang K."/>
        </authorList>
    </citation>
    <scope>NUCLEOTIDE SEQUENCE [LARGE SCALE GENOMIC DNA]</scope>
    <source>
        <strain evidence="2 3">H3SJ31-1</strain>
    </source>
</reference>
<gene>
    <name evidence="2" type="ORF">PYV00_23845</name>
</gene>
<name>A0ABT5WXU1_9SPHN</name>
<keyword evidence="3" id="KW-1185">Reference proteome</keyword>
<dbReference type="EMBL" id="JARESE010000102">
    <property type="protein sequence ID" value="MDE8654730.1"/>
    <property type="molecule type" value="Genomic_DNA"/>
</dbReference>
<evidence type="ECO:0000259" key="1">
    <source>
        <dbReference type="Pfam" id="PF01609"/>
    </source>
</evidence>
<proteinExistence type="predicted"/>
<feature type="domain" description="Transposase IS4-like" evidence="1">
    <location>
        <begin position="29"/>
        <end position="231"/>
    </location>
</feature>
<accession>A0ABT5WXU1</accession>
<protein>
    <submittedName>
        <fullName evidence="2">Transposase</fullName>
    </submittedName>
</protein>
<dbReference type="RefSeq" id="WP_275230858.1">
    <property type="nucleotide sequence ID" value="NZ_JARESE010000102.1"/>
</dbReference>
<sequence length="245" mass="27544">LVRTNAIEALFSRFDAHLKERGYLAMGGQIVDASIIAAPRQRMSEEERAIVKDGGIPDAWAAKPARLAQKDRDARWTLKRGRRKKGPDGKLRAEIATPIFGYKSHIGIDQRHGFIRTWSASDAARYDGRELSGLIDPANTGSAIWADTAYRSQKNERAVLRAGRVSKIHFRRAPGKPLPAQRQRANAARSKVRSAVEHVFAAQKHRMGLFIRTIGIERAKAKIGFANITFNFKRFLYWENRPSTA</sequence>
<feature type="non-terminal residue" evidence="2">
    <location>
        <position position="1"/>
    </location>
</feature>
<evidence type="ECO:0000313" key="3">
    <source>
        <dbReference type="Proteomes" id="UP001216253"/>
    </source>
</evidence>
<organism evidence="2 3">
    <name type="scientific">Novosphingobium album</name>
    <name type="common">ex Liu et al. 2023</name>
    <dbReference type="NCBI Taxonomy" id="3031130"/>
    <lineage>
        <taxon>Bacteria</taxon>
        <taxon>Pseudomonadati</taxon>
        <taxon>Pseudomonadota</taxon>
        <taxon>Alphaproteobacteria</taxon>
        <taxon>Sphingomonadales</taxon>
        <taxon>Sphingomonadaceae</taxon>
        <taxon>Novosphingobium</taxon>
    </lineage>
</organism>
<comment type="caution">
    <text evidence="2">The sequence shown here is derived from an EMBL/GenBank/DDBJ whole genome shotgun (WGS) entry which is preliminary data.</text>
</comment>
<dbReference type="PANTHER" id="PTHR35604:SF2">
    <property type="entry name" value="TRANSPOSASE INSH FOR INSERTION SEQUENCE ELEMENT IS5A-RELATED"/>
    <property type="match status" value="1"/>
</dbReference>
<dbReference type="Pfam" id="PF01609">
    <property type="entry name" value="DDE_Tnp_1"/>
    <property type="match status" value="1"/>
</dbReference>
<dbReference type="Proteomes" id="UP001216253">
    <property type="component" value="Unassembled WGS sequence"/>
</dbReference>
<dbReference type="PANTHER" id="PTHR35604">
    <property type="entry name" value="TRANSPOSASE INSH FOR INSERTION SEQUENCE ELEMENT IS5A-RELATED"/>
    <property type="match status" value="1"/>
</dbReference>